<comment type="caution">
    <text evidence="1">The sequence shown here is derived from an EMBL/GenBank/DDBJ whole genome shotgun (WGS) entry which is preliminary data.</text>
</comment>
<organism evidence="1 2">
    <name type="scientific">Liparis tanakae</name>
    <name type="common">Tanaka's snailfish</name>
    <dbReference type="NCBI Taxonomy" id="230148"/>
    <lineage>
        <taxon>Eukaryota</taxon>
        <taxon>Metazoa</taxon>
        <taxon>Chordata</taxon>
        <taxon>Craniata</taxon>
        <taxon>Vertebrata</taxon>
        <taxon>Euteleostomi</taxon>
        <taxon>Actinopterygii</taxon>
        <taxon>Neopterygii</taxon>
        <taxon>Teleostei</taxon>
        <taxon>Neoteleostei</taxon>
        <taxon>Acanthomorphata</taxon>
        <taxon>Eupercaria</taxon>
        <taxon>Perciformes</taxon>
        <taxon>Cottioidei</taxon>
        <taxon>Cottales</taxon>
        <taxon>Liparidae</taxon>
        <taxon>Liparis</taxon>
    </lineage>
</organism>
<sequence>MDSEPPGISVVFWRDNTVSPTWRPLSHKALFPVGSSSTSSLVLAAGIRVVGEDDELVLVAPVANPEQALLNVGHDHPLADGVDARHEILNSFPTPTRTLPWNGAMANGTSSTGVCQPKHKAKKII</sequence>
<evidence type="ECO:0000313" key="1">
    <source>
        <dbReference type="EMBL" id="TNN71116.1"/>
    </source>
</evidence>
<evidence type="ECO:0000313" key="2">
    <source>
        <dbReference type="Proteomes" id="UP000314294"/>
    </source>
</evidence>
<protein>
    <submittedName>
        <fullName evidence="1">Uncharacterized protein</fullName>
    </submittedName>
</protein>
<dbReference type="Proteomes" id="UP000314294">
    <property type="component" value="Unassembled WGS sequence"/>
</dbReference>
<dbReference type="EMBL" id="SRLO01000154">
    <property type="protein sequence ID" value="TNN71116.1"/>
    <property type="molecule type" value="Genomic_DNA"/>
</dbReference>
<proteinExistence type="predicted"/>
<name>A0A4Z2HZ97_9TELE</name>
<accession>A0A4Z2HZ97</accession>
<gene>
    <name evidence="1" type="ORF">EYF80_018636</name>
</gene>
<keyword evidence="2" id="KW-1185">Reference proteome</keyword>
<reference evidence="1 2" key="1">
    <citation type="submission" date="2019-03" db="EMBL/GenBank/DDBJ databases">
        <title>First draft genome of Liparis tanakae, snailfish: a comprehensive survey of snailfish specific genes.</title>
        <authorList>
            <person name="Kim W."/>
            <person name="Song I."/>
            <person name="Jeong J.-H."/>
            <person name="Kim D."/>
            <person name="Kim S."/>
            <person name="Ryu S."/>
            <person name="Song J.Y."/>
            <person name="Lee S.K."/>
        </authorList>
    </citation>
    <scope>NUCLEOTIDE SEQUENCE [LARGE SCALE GENOMIC DNA]</scope>
    <source>
        <tissue evidence="1">Muscle</tissue>
    </source>
</reference>
<dbReference type="AlphaFoldDB" id="A0A4Z2HZ97"/>